<evidence type="ECO:0000313" key="1">
    <source>
        <dbReference type="EMBL" id="CAB4203449.1"/>
    </source>
</evidence>
<organism evidence="1">
    <name type="scientific">uncultured Caudovirales phage</name>
    <dbReference type="NCBI Taxonomy" id="2100421"/>
    <lineage>
        <taxon>Viruses</taxon>
        <taxon>Duplodnaviria</taxon>
        <taxon>Heunggongvirae</taxon>
        <taxon>Uroviricota</taxon>
        <taxon>Caudoviricetes</taxon>
        <taxon>Peduoviridae</taxon>
        <taxon>Maltschvirus</taxon>
        <taxon>Maltschvirus maltsch</taxon>
    </lineage>
</organism>
<proteinExistence type="predicted"/>
<reference evidence="1" key="1">
    <citation type="submission" date="2020-05" db="EMBL/GenBank/DDBJ databases">
        <authorList>
            <person name="Chiriac C."/>
            <person name="Salcher M."/>
            <person name="Ghai R."/>
            <person name="Kavagutti S V."/>
        </authorList>
    </citation>
    <scope>NUCLEOTIDE SEQUENCE</scope>
</reference>
<sequence length="138" mass="15150">MVERLPRRLRYAVSGGAGLAAFRSKLKPGIDRVMERPGAKAAFAALAKIKTRSDLMPTSGPSEPHRIVESGESDNAVIARYAAEVRMGQPDVITARLHLAIKGQDMNRDEAEAMFGEAGTLAWDHNEGIRQRVRARWA</sequence>
<protein>
    <submittedName>
        <fullName evidence="1">Uncharacterized protein</fullName>
    </submittedName>
</protein>
<name>A0A6J5S4E7_9CAUD</name>
<accession>A0A6J5S4E7</accession>
<gene>
    <name evidence="1" type="ORF">UFOVP1382_65</name>
</gene>
<dbReference type="EMBL" id="LR797331">
    <property type="protein sequence ID" value="CAB4203449.1"/>
    <property type="molecule type" value="Genomic_DNA"/>
</dbReference>